<dbReference type="RefSeq" id="WP_230480327.1">
    <property type="nucleotide sequence ID" value="NZ_BMXL01000040.1"/>
</dbReference>
<dbReference type="EMBL" id="BMXL01000040">
    <property type="protein sequence ID" value="GHD36580.1"/>
    <property type="molecule type" value="Genomic_DNA"/>
</dbReference>
<feature type="chain" id="PRO_5037456672" evidence="2">
    <location>
        <begin position="33"/>
        <end position="291"/>
    </location>
</feature>
<evidence type="ECO:0000256" key="2">
    <source>
        <dbReference type="SAM" id="SignalP"/>
    </source>
</evidence>
<keyword evidence="2" id="KW-0732">Signal</keyword>
<feature type="compositionally biased region" description="Low complexity" evidence="1">
    <location>
        <begin position="53"/>
        <end position="72"/>
    </location>
</feature>
<comment type="caution">
    <text evidence="3">The sequence shown here is derived from an EMBL/GenBank/DDBJ whole genome shotgun (WGS) entry which is preliminary data.</text>
</comment>
<organism evidence="3 4">
    <name type="scientific">Nocardiopsis kunsanensis</name>
    <dbReference type="NCBI Taxonomy" id="141693"/>
    <lineage>
        <taxon>Bacteria</taxon>
        <taxon>Bacillati</taxon>
        <taxon>Actinomycetota</taxon>
        <taxon>Actinomycetes</taxon>
        <taxon>Streptosporangiales</taxon>
        <taxon>Nocardiopsidaceae</taxon>
        <taxon>Nocardiopsis</taxon>
    </lineage>
</organism>
<gene>
    <name evidence="3" type="ORF">GCM10007147_44020</name>
</gene>
<evidence type="ECO:0000313" key="3">
    <source>
        <dbReference type="EMBL" id="GHD36580.1"/>
    </source>
</evidence>
<dbReference type="Proteomes" id="UP000654947">
    <property type="component" value="Unassembled WGS sequence"/>
</dbReference>
<keyword evidence="4" id="KW-1185">Reference proteome</keyword>
<feature type="compositionally biased region" description="Polar residues" evidence="1">
    <location>
        <begin position="113"/>
        <end position="125"/>
    </location>
</feature>
<sequence length="291" mass="30145">MLRREIPFAFNLPVTGAIGVLAALMTATAVQASDLLANTECSNGECQVEAATPEQLQPSEQPSGPSQSQPSGANPESGDTEGGEGPSCVYDDAEFRSSGKEGPLAAPPGVASCDTSGTGRSQQADETPFEPAALAEQARAMMSPPEPEIGTAPPLGKPRFVNMPAWMWVDGASWEPVTATASVSAGSVNVTATPDRVVWNTGDGSEVVCQGPGTVYTPQVHEDGASPDCGHTYTALPPEGAETGMELTATWEWQVAWSTSDGRSGDLEALTTTSTTPIAVSEIHSVITRIR</sequence>
<reference evidence="3 4" key="1">
    <citation type="journal article" date="2014" name="Int. J. Syst. Evol. Microbiol.">
        <title>Complete genome sequence of Corynebacterium casei LMG S-19264T (=DSM 44701T), isolated from a smear-ripened cheese.</title>
        <authorList>
            <consortium name="US DOE Joint Genome Institute (JGI-PGF)"/>
            <person name="Walter F."/>
            <person name="Albersmeier A."/>
            <person name="Kalinowski J."/>
            <person name="Ruckert C."/>
        </authorList>
    </citation>
    <scope>NUCLEOTIDE SEQUENCE [LARGE SCALE GENOMIC DNA]</scope>
    <source>
        <strain evidence="3 4">KCTC 19473</strain>
    </source>
</reference>
<accession>A0A918XLM4</accession>
<protein>
    <submittedName>
        <fullName evidence="3">ATP/GTP-binding protein</fullName>
    </submittedName>
</protein>
<feature type="signal peptide" evidence="2">
    <location>
        <begin position="1"/>
        <end position="32"/>
    </location>
</feature>
<name>A0A918XLM4_9ACTN</name>
<evidence type="ECO:0000256" key="1">
    <source>
        <dbReference type="SAM" id="MobiDB-lite"/>
    </source>
</evidence>
<evidence type="ECO:0000313" key="4">
    <source>
        <dbReference type="Proteomes" id="UP000654947"/>
    </source>
</evidence>
<feature type="region of interest" description="Disordered" evidence="1">
    <location>
        <begin position="47"/>
        <end position="127"/>
    </location>
</feature>
<proteinExistence type="predicted"/>
<dbReference type="AlphaFoldDB" id="A0A918XLM4"/>